<feature type="compositionally biased region" description="Polar residues" evidence="5">
    <location>
        <begin position="1"/>
        <end position="10"/>
    </location>
</feature>
<evidence type="ECO:0000256" key="2">
    <source>
        <dbReference type="ARBA" id="ARBA00023015"/>
    </source>
</evidence>
<dbReference type="GO" id="GO:0016987">
    <property type="term" value="F:sigma factor activity"/>
    <property type="evidence" value="ECO:0007669"/>
    <property type="project" value="UniProtKB-KW"/>
</dbReference>
<organism evidence="8 9">
    <name type="scientific">Moorena producens (strain JHB)</name>
    <dbReference type="NCBI Taxonomy" id="1454205"/>
    <lineage>
        <taxon>Bacteria</taxon>
        <taxon>Bacillati</taxon>
        <taxon>Cyanobacteriota</taxon>
        <taxon>Cyanophyceae</taxon>
        <taxon>Coleofasciculales</taxon>
        <taxon>Coleofasciculaceae</taxon>
        <taxon>Moorena</taxon>
    </lineage>
</organism>
<gene>
    <name evidence="8" type="ORF">BJP36_07995</name>
</gene>
<feature type="region of interest" description="Disordered" evidence="5">
    <location>
        <begin position="1"/>
        <end position="20"/>
    </location>
</feature>
<dbReference type="InterPro" id="IPR014284">
    <property type="entry name" value="RNA_pol_sigma-70_dom"/>
</dbReference>
<feature type="domain" description="RNA polymerase sigma factor 70 region 4 type 2" evidence="7">
    <location>
        <begin position="146"/>
        <end position="198"/>
    </location>
</feature>
<evidence type="ECO:0000256" key="5">
    <source>
        <dbReference type="SAM" id="MobiDB-lite"/>
    </source>
</evidence>
<evidence type="ECO:0000256" key="4">
    <source>
        <dbReference type="ARBA" id="ARBA00023163"/>
    </source>
</evidence>
<dbReference type="PANTHER" id="PTHR43133:SF51">
    <property type="entry name" value="RNA POLYMERASE SIGMA FACTOR"/>
    <property type="match status" value="1"/>
</dbReference>
<dbReference type="GO" id="GO:0006352">
    <property type="term" value="P:DNA-templated transcription initiation"/>
    <property type="evidence" value="ECO:0007669"/>
    <property type="project" value="InterPro"/>
</dbReference>
<evidence type="ECO:0000256" key="1">
    <source>
        <dbReference type="ARBA" id="ARBA00010641"/>
    </source>
</evidence>
<dbReference type="NCBIfam" id="TIGR02937">
    <property type="entry name" value="sigma70-ECF"/>
    <property type="match status" value="1"/>
</dbReference>
<evidence type="ECO:0000259" key="7">
    <source>
        <dbReference type="Pfam" id="PF08281"/>
    </source>
</evidence>
<dbReference type="Proteomes" id="UP000176944">
    <property type="component" value="Chromosome"/>
</dbReference>
<dbReference type="SUPFAM" id="SSF88946">
    <property type="entry name" value="Sigma2 domain of RNA polymerase sigma factors"/>
    <property type="match status" value="1"/>
</dbReference>
<keyword evidence="4" id="KW-0804">Transcription</keyword>
<accession>A0A1D9FWZ2</accession>
<dbReference type="InterPro" id="IPR013324">
    <property type="entry name" value="RNA_pol_sigma_r3/r4-like"/>
</dbReference>
<dbReference type="EMBL" id="CP017708">
    <property type="protein sequence ID" value="AOY79882.2"/>
    <property type="molecule type" value="Genomic_DNA"/>
</dbReference>
<dbReference type="GO" id="GO:0003677">
    <property type="term" value="F:DNA binding"/>
    <property type="evidence" value="ECO:0007669"/>
    <property type="project" value="InterPro"/>
</dbReference>
<dbReference type="CDD" id="cd06171">
    <property type="entry name" value="Sigma70_r4"/>
    <property type="match status" value="1"/>
</dbReference>
<keyword evidence="3" id="KW-0731">Sigma factor</keyword>
<dbReference type="InterPro" id="IPR007627">
    <property type="entry name" value="RNA_pol_sigma70_r2"/>
</dbReference>
<protein>
    <submittedName>
        <fullName evidence="8">Sigma-70 family RNA polymerase sigma factor</fullName>
    </submittedName>
</protein>
<reference evidence="9" key="1">
    <citation type="submission" date="2016-10" db="EMBL/GenBank/DDBJ databases">
        <title>Comparative genomics uncovers the prolific and rare metabolic potential of the cyanobacterial genus Moorea.</title>
        <authorList>
            <person name="Leao T."/>
            <person name="Castelao G."/>
            <person name="Korobeynikov A."/>
            <person name="Monroe E.A."/>
            <person name="Podell S."/>
            <person name="Glukhov E."/>
            <person name="Allen E."/>
            <person name="Gerwick W.H."/>
            <person name="Gerwick L."/>
        </authorList>
    </citation>
    <scope>NUCLEOTIDE SEQUENCE [LARGE SCALE GENOMIC DNA]</scope>
    <source>
        <strain evidence="9">JHB</strain>
    </source>
</reference>
<dbReference type="InterPro" id="IPR039425">
    <property type="entry name" value="RNA_pol_sigma-70-like"/>
</dbReference>
<evidence type="ECO:0000256" key="3">
    <source>
        <dbReference type="ARBA" id="ARBA00023082"/>
    </source>
</evidence>
<evidence type="ECO:0000313" key="9">
    <source>
        <dbReference type="Proteomes" id="UP000176944"/>
    </source>
</evidence>
<comment type="similarity">
    <text evidence="1">Belongs to the sigma-70 factor family. ECF subfamily.</text>
</comment>
<evidence type="ECO:0000259" key="6">
    <source>
        <dbReference type="Pfam" id="PF04542"/>
    </source>
</evidence>
<dbReference type="InterPro" id="IPR036388">
    <property type="entry name" value="WH-like_DNA-bd_sf"/>
</dbReference>
<dbReference type="Pfam" id="PF08281">
    <property type="entry name" value="Sigma70_r4_2"/>
    <property type="match status" value="1"/>
</dbReference>
<keyword evidence="2" id="KW-0805">Transcription regulation</keyword>
<dbReference type="Gene3D" id="1.10.1740.10">
    <property type="match status" value="1"/>
</dbReference>
<dbReference type="InterPro" id="IPR013249">
    <property type="entry name" value="RNA_pol_sigma70_r4_t2"/>
</dbReference>
<name>A0A1D9FWZ2_MOOP1</name>
<dbReference type="Gene3D" id="1.10.10.10">
    <property type="entry name" value="Winged helix-like DNA-binding domain superfamily/Winged helix DNA-binding domain"/>
    <property type="match status" value="1"/>
</dbReference>
<dbReference type="AlphaFoldDB" id="A0A1D9FWZ2"/>
<proteinExistence type="inferred from homology"/>
<dbReference type="InterPro" id="IPR013325">
    <property type="entry name" value="RNA_pol_sigma_r2"/>
</dbReference>
<sequence length="210" mass="24340">MRENPQLSVRSAQASQEDSAAAKSSTDTELVLQCQQGNQQSFRQLYRRYQQRVRSTIYQLCGAYALDDLVQEVFLRVWKGLPKLRQPSQFSTWLYRICWNVASDQRRNLQRQRAFNLQLPEDTADLPLKNAKSSDTPDLMQLHYQDIIQQAMQQLSLNHRAVLVLHDLEDVPQKEVAKILGIALGTVKSRLFHARTSLRKYIIQQQGEMP</sequence>
<evidence type="ECO:0000313" key="8">
    <source>
        <dbReference type="EMBL" id="AOY79882.2"/>
    </source>
</evidence>
<dbReference type="PANTHER" id="PTHR43133">
    <property type="entry name" value="RNA POLYMERASE ECF-TYPE SIGMA FACTO"/>
    <property type="match status" value="1"/>
</dbReference>
<dbReference type="SUPFAM" id="SSF88659">
    <property type="entry name" value="Sigma3 and sigma4 domains of RNA polymerase sigma factors"/>
    <property type="match status" value="1"/>
</dbReference>
<dbReference type="Pfam" id="PF04542">
    <property type="entry name" value="Sigma70_r2"/>
    <property type="match status" value="1"/>
</dbReference>
<feature type="compositionally biased region" description="Low complexity" evidence="5">
    <location>
        <begin position="11"/>
        <end position="20"/>
    </location>
</feature>
<feature type="domain" description="RNA polymerase sigma-70 region 2" evidence="6">
    <location>
        <begin position="45"/>
        <end position="111"/>
    </location>
</feature>
<dbReference type="NCBIfam" id="NF009171">
    <property type="entry name" value="PRK12518.1"/>
    <property type="match status" value="1"/>
</dbReference>